<gene>
    <name evidence="1" type="ORF">T4E_9393</name>
</gene>
<sequence>MLDVFSTVRSIRLPVLRAYIKERVLTPRTTQPTFDQSVYGENIRHGGLYSDHIDQPCRYNQTKIKHSGSRQRRYC</sequence>
<dbReference type="Proteomes" id="UP000054815">
    <property type="component" value="Unassembled WGS sequence"/>
</dbReference>
<dbReference type="EMBL" id="JYDU01000193">
    <property type="protein sequence ID" value="KRX89580.1"/>
    <property type="molecule type" value="Genomic_DNA"/>
</dbReference>
<protein>
    <submittedName>
        <fullName evidence="1">Uncharacterized protein</fullName>
    </submittedName>
</protein>
<reference evidence="1 2" key="1">
    <citation type="submission" date="2015-01" db="EMBL/GenBank/DDBJ databases">
        <title>Evolution of Trichinella species and genotypes.</title>
        <authorList>
            <person name="Korhonen P.K."/>
            <person name="Edoardo P."/>
            <person name="Giuseppe L.R."/>
            <person name="Gasser R.B."/>
        </authorList>
    </citation>
    <scope>NUCLEOTIDE SEQUENCE [LARGE SCALE GENOMIC DNA]</scope>
    <source>
        <strain evidence="1">ISS141</strain>
    </source>
</reference>
<dbReference type="AlphaFoldDB" id="A0A0V0XNQ6"/>
<proteinExistence type="predicted"/>
<evidence type="ECO:0000313" key="1">
    <source>
        <dbReference type="EMBL" id="KRX89580.1"/>
    </source>
</evidence>
<comment type="caution">
    <text evidence="1">The sequence shown here is derived from an EMBL/GenBank/DDBJ whole genome shotgun (WGS) entry which is preliminary data.</text>
</comment>
<evidence type="ECO:0000313" key="2">
    <source>
        <dbReference type="Proteomes" id="UP000054815"/>
    </source>
</evidence>
<organism evidence="1 2">
    <name type="scientific">Trichinella pseudospiralis</name>
    <name type="common">Parasitic roundworm</name>
    <dbReference type="NCBI Taxonomy" id="6337"/>
    <lineage>
        <taxon>Eukaryota</taxon>
        <taxon>Metazoa</taxon>
        <taxon>Ecdysozoa</taxon>
        <taxon>Nematoda</taxon>
        <taxon>Enoplea</taxon>
        <taxon>Dorylaimia</taxon>
        <taxon>Trichinellida</taxon>
        <taxon>Trichinellidae</taxon>
        <taxon>Trichinella</taxon>
    </lineage>
</organism>
<name>A0A0V0XNQ6_TRIPS</name>
<accession>A0A0V0XNQ6</accession>